<proteinExistence type="predicted"/>
<name>A0A068RZR6_9FUNG</name>
<dbReference type="AlphaFoldDB" id="A0A068RZR6"/>
<dbReference type="EMBL" id="CBTN010000027">
    <property type="protein sequence ID" value="CDH55087.1"/>
    <property type="molecule type" value="Genomic_DNA"/>
</dbReference>
<gene>
    <name evidence="1" type="ORF">LCOR_06272.1</name>
</gene>
<comment type="caution">
    <text evidence="1">The sequence shown here is derived from an EMBL/GenBank/DDBJ whole genome shotgun (WGS) entry which is preliminary data.</text>
</comment>
<dbReference type="OrthoDB" id="2263810at2759"/>
<dbReference type="Proteomes" id="UP000027586">
    <property type="component" value="Unassembled WGS sequence"/>
</dbReference>
<organism evidence="1 2">
    <name type="scientific">Lichtheimia corymbifera JMRC:FSU:9682</name>
    <dbReference type="NCBI Taxonomy" id="1263082"/>
    <lineage>
        <taxon>Eukaryota</taxon>
        <taxon>Fungi</taxon>
        <taxon>Fungi incertae sedis</taxon>
        <taxon>Mucoromycota</taxon>
        <taxon>Mucoromycotina</taxon>
        <taxon>Mucoromycetes</taxon>
        <taxon>Mucorales</taxon>
        <taxon>Lichtheimiaceae</taxon>
        <taxon>Lichtheimia</taxon>
    </lineage>
</organism>
<sequence length="399" mass="45851">MSHDLKRKWEAWNLKRSEKNLFETIHKYCHALNVEAIEDDACCLYLRYRKEIKRYPDMIAAGLVYTVIQDTRPDLTIVDVASKLMIPVSDLNRGVQRIKRMAFAARDPMLSQASSNDQIIPHRVNILIDQLTPKVYSIMWTPSQQNDNDDDPPFIPGHIRQRFKHLTQGVVSLADANGLTHGRHLKLLSTAAMAIAACAMTGSAYCTFQQYQQLADYIGCSRTWLQKRYCELLTMLFERAQLLFGRYASRRRSSKPKSISLEVLEEVISNDDNTRTYLSRIQQSKGINDATAPPSFKKSEQARKYQDQLIEAARDLKLYGNTMDHDTIKPEIKLTAILLEQGVPEDEIRTMKPGDLPLRVLQILKPKPDHDLNDINLSDKDLTEQEMNEYLVDIIRKQS</sequence>
<dbReference type="VEuPathDB" id="FungiDB:LCOR_06272.1"/>
<accession>A0A068RZR6</accession>
<reference evidence="1" key="1">
    <citation type="submission" date="2013-08" db="EMBL/GenBank/DDBJ databases">
        <title>Gene expansion shapes genome architecture in the human pathogen Lichtheimia corymbifera: an evolutionary genomics analysis in the ancient terrestrial Mucorales (Mucoromycotina).</title>
        <authorList>
            <person name="Schwartze V.U."/>
            <person name="Winter S."/>
            <person name="Shelest E."/>
            <person name="Marcet-Houben M."/>
            <person name="Horn F."/>
            <person name="Wehner S."/>
            <person name="Hoffmann K."/>
            <person name="Riege K."/>
            <person name="Sammeth M."/>
            <person name="Nowrousian M."/>
            <person name="Valiante V."/>
            <person name="Linde J."/>
            <person name="Jacobsen I.D."/>
            <person name="Marz M."/>
            <person name="Brakhage A.A."/>
            <person name="Gabaldon T."/>
            <person name="Bocker S."/>
            <person name="Voigt K."/>
        </authorList>
    </citation>
    <scope>NUCLEOTIDE SEQUENCE [LARGE SCALE GENOMIC DNA]</scope>
    <source>
        <strain evidence="1">FSU 9682</strain>
    </source>
</reference>
<keyword evidence="2" id="KW-1185">Reference proteome</keyword>
<dbReference type="Gene3D" id="1.10.472.170">
    <property type="match status" value="1"/>
</dbReference>
<evidence type="ECO:0000313" key="1">
    <source>
        <dbReference type="EMBL" id="CDH55087.1"/>
    </source>
</evidence>
<protein>
    <submittedName>
        <fullName evidence="1">Uncharacterized protein</fullName>
    </submittedName>
</protein>
<evidence type="ECO:0000313" key="2">
    <source>
        <dbReference type="Proteomes" id="UP000027586"/>
    </source>
</evidence>